<evidence type="ECO:0000313" key="3">
    <source>
        <dbReference type="Proteomes" id="UP000620156"/>
    </source>
</evidence>
<reference evidence="2" key="1">
    <citation type="journal article" date="2014" name="Int. J. Syst. Evol. Microbiol.">
        <title>Complete genome sequence of Corynebacterium casei LMG S-19264T (=DSM 44701T), isolated from a smear-ripened cheese.</title>
        <authorList>
            <consortium name="US DOE Joint Genome Institute (JGI-PGF)"/>
            <person name="Walter F."/>
            <person name="Albersmeier A."/>
            <person name="Kalinowski J."/>
            <person name="Ruckert C."/>
        </authorList>
    </citation>
    <scope>NUCLEOTIDE SEQUENCE</scope>
    <source>
        <strain evidence="2">JCM 3131</strain>
    </source>
</reference>
<dbReference type="InterPro" id="IPR009050">
    <property type="entry name" value="Globin-like_sf"/>
</dbReference>
<organism evidence="2 3">
    <name type="scientific">Streptomyces ruber</name>
    <dbReference type="NCBI Taxonomy" id="83378"/>
    <lineage>
        <taxon>Bacteria</taxon>
        <taxon>Bacillati</taxon>
        <taxon>Actinomycetota</taxon>
        <taxon>Actinomycetes</taxon>
        <taxon>Kitasatosporales</taxon>
        <taxon>Streptomycetaceae</taxon>
        <taxon>Streptomyces</taxon>
    </lineage>
</organism>
<feature type="compositionally biased region" description="Basic residues" evidence="1">
    <location>
        <begin position="1"/>
        <end position="12"/>
    </location>
</feature>
<evidence type="ECO:0000313" key="2">
    <source>
        <dbReference type="EMBL" id="GGQ87060.1"/>
    </source>
</evidence>
<evidence type="ECO:0000256" key="1">
    <source>
        <dbReference type="SAM" id="MobiDB-lite"/>
    </source>
</evidence>
<name>A0A918EYM0_9ACTN</name>
<accession>A0A918EYM0</accession>
<dbReference type="Proteomes" id="UP000620156">
    <property type="component" value="Unassembled WGS sequence"/>
</dbReference>
<comment type="caution">
    <text evidence="2">The sequence shown here is derived from an EMBL/GenBank/DDBJ whole genome shotgun (WGS) entry which is preliminary data.</text>
</comment>
<feature type="region of interest" description="Disordered" evidence="1">
    <location>
        <begin position="1"/>
        <end position="27"/>
    </location>
</feature>
<dbReference type="InterPro" id="IPR012292">
    <property type="entry name" value="Globin/Proto"/>
</dbReference>
<reference evidence="2" key="2">
    <citation type="submission" date="2020-09" db="EMBL/GenBank/DDBJ databases">
        <authorList>
            <person name="Sun Q."/>
            <person name="Ohkuma M."/>
        </authorList>
    </citation>
    <scope>NUCLEOTIDE SEQUENCE</scope>
    <source>
        <strain evidence="2">JCM 3131</strain>
    </source>
</reference>
<proteinExistence type="predicted"/>
<dbReference type="GO" id="GO:0020037">
    <property type="term" value="F:heme binding"/>
    <property type="evidence" value="ECO:0007669"/>
    <property type="project" value="InterPro"/>
</dbReference>
<sequence length="81" mass="8568">MDPDRPKRHRSRFTGQALGATRPCSGRSMRKAHAHLAITDAAFGRVVDRLAASPAQAGADETTTGTVAETLLPLKQSIVTA</sequence>
<dbReference type="SUPFAM" id="SSF46458">
    <property type="entry name" value="Globin-like"/>
    <property type="match status" value="1"/>
</dbReference>
<gene>
    <name evidence="2" type="ORF">GCM10010145_65690</name>
</gene>
<dbReference type="AlphaFoldDB" id="A0A918EYM0"/>
<dbReference type="GO" id="GO:0019825">
    <property type="term" value="F:oxygen binding"/>
    <property type="evidence" value="ECO:0007669"/>
    <property type="project" value="InterPro"/>
</dbReference>
<dbReference type="EMBL" id="BMQK01000025">
    <property type="protein sequence ID" value="GGQ87060.1"/>
    <property type="molecule type" value="Genomic_DNA"/>
</dbReference>
<protein>
    <submittedName>
        <fullName evidence="2">Uncharacterized protein</fullName>
    </submittedName>
</protein>
<keyword evidence="3" id="KW-1185">Reference proteome</keyword>
<dbReference type="Gene3D" id="1.10.490.10">
    <property type="entry name" value="Globins"/>
    <property type="match status" value="1"/>
</dbReference>